<dbReference type="Pfam" id="PF00225">
    <property type="entry name" value="Kinesin"/>
    <property type="match status" value="1"/>
</dbReference>
<name>A0A5J4ZDE3_9ASTE</name>
<dbReference type="PANTHER" id="PTHR47970">
    <property type="entry name" value="KINESIN-LIKE PROTEIN KIF11"/>
    <property type="match status" value="1"/>
</dbReference>
<dbReference type="SUPFAM" id="SSF52540">
    <property type="entry name" value="P-loop containing nucleoside triphosphate hydrolases"/>
    <property type="match status" value="1"/>
</dbReference>
<dbReference type="InterPro" id="IPR000225">
    <property type="entry name" value="Armadillo"/>
</dbReference>
<evidence type="ECO:0000259" key="11">
    <source>
        <dbReference type="PROSITE" id="PS50067"/>
    </source>
</evidence>
<dbReference type="GO" id="GO:0008574">
    <property type="term" value="F:plus-end-directed microtubule motor activity"/>
    <property type="evidence" value="ECO:0007669"/>
    <property type="project" value="TreeGrafter"/>
</dbReference>
<dbReference type="GO" id="GO:0051231">
    <property type="term" value="P:spindle elongation"/>
    <property type="evidence" value="ECO:0007669"/>
    <property type="project" value="TreeGrafter"/>
</dbReference>
<evidence type="ECO:0000256" key="1">
    <source>
        <dbReference type="ARBA" id="ARBA00004245"/>
    </source>
</evidence>
<dbReference type="InterPro" id="IPR036961">
    <property type="entry name" value="Kinesin_motor_dom_sf"/>
</dbReference>
<dbReference type="InterPro" id="IPR047149">
    <property type="entry name" value="KIF11-like"/>
</dbReference>
<feature type="repeat" description="ARM" evidence="7">
    <location>
        <begin position="666"/>
        <end position="709"/>
    </location>
</feature>
<feature type="coiled-coil region" evidence="9">
    <location>
        <begin position="402"/>
        <end position="444"/>
    </location>
</feature>
<dbReference type="PANTHER" id="PTHR47970:SF30">
    <property type="entry name" value="KINESIN-LIKE PROTEIN"/>
    <property type="match status" value="1"/>
</dbReference>
<feature type="region of interest" description="Disordered" evidence="10">
    <location>
        <begin position="1"/>
        <end position="60"/>
    </location>
</feature>
<dbReference type="SMART" id="SM00185">
    <property type="entry name" value="ARM"/>
    <property type="match status" value="3"/>
</dbReference>
<feature type="compositionally biased region" description="Low complexity" evidence="10">
    <location>
        <begin position="41"/>
        <end position="55"/>
    </location>
</feature>
<evidence type="ECO:0000256" key="5">
    <source>
        <dbReference type="ARBA" id="ARBA00023175"/>
    </source>
</evidence>
<dbReference type="GO" id="GO:0090307">
    <property type="term" value="P:mitotic spindle assembly"/>
    <property type="evidence" value="ECO:0007669"/>
    <property type="project" value="TreeGrafter"/>
</dbReference>
<keyword evidence="8" id="KW-0547">Nucleotide-binding</keyword>
<protein>
    <recommendedName>
        <fullName evidence="11">Kinesin motor domain-containing protein</fullName>
    </recommendedName>
</protein>
<keyword evidence="6" id="KW-0206">Cytoskeleton</keyword>
<organism evidence="12 13">
    <name type="scientific">Nyssa sinensis</name>
    <dbReference type="NCBI Taxonomy" id="561372"/>
    <lineage>
        <taxon>Eukaryota</taxon>
        <taxon>Viridiplantae</taxon>
        <taxon>Streptophyta</taxon>
        <taxon>Embryophyta</taxon>
        <taxon>Tracheophyta</taxon>
        <taxon>Spermatophyta</taxon>
        <taxon>Magnoliopsida</taxon>
        <taxon>eudicotyledons</taxon>
        <taxon>Gunneridae</taxon>
        <taxon>Pentapetalae</taxon>
        <taxon>asterids</taxon>
        <taxon>Cornales</taxon>
        <taxon>Nyssaceae</taxon>
        <taxon>Nyssa</taxon>
    </lineage>
</organism>
<dbReference type="AlphaFoldDB" id="A0A5J4ZDE3"/>
<proteinExistence type="inferred from homology"/>
<keyword evidence="9" id="KW-0175">Coiled coil</keyword>
<comment type="similarity">
    <text evidence="2">Belongs to the TRAFAC class myosin-kinesin ATPase superfamily. Kinesin family. Ungrouped subfamily.</text>
</comment>
<dbReference type="OrthoDB" id="3176171at2759"/>
<keyword evidence="8" id="KW-0067">ATP-binding</keyword>
<evidence type="ECO:0000256" key="8">
    <source>
        <dbReference type="PROSITE-ProRule" id="PRU00283"/>
    </source>
</evidence>
<dbReference type="InterPro" id="IPR001752">
    <property type="entry name" value="Kinesin_motor_dom"/>
</dbReference>
<evidence type="ECO:0000256" key="7">
    <source>
        <dbReference type="PROSITE-ProRule" id="PRU00259"/>
    </source>
</evidence>
<feature type="domain" description="Kinesin motor" evidence="11">
    <location>
        <begin position="69"/>
        <end position="386"/>
    </location>
</feature>
<accession>A0A5J4ZDE3</accession>
<dbReference type="GO" id="GO:0008017">
    <property type="term" value="F:microtubule binding"/>
    <property type="evidence" value="ECO:0007669"/>
    <property type="project" value="InterPro"/>
</dbReference>
<dbReference type="InterPro" id="IPR016024">
    <property type="entry name" value="ARM-type_fold"/>
</dbReference>
<evidence type="ECO:0000256" key="3">
    <source>
        <dbReference type="ARBA" id="ARBA00022490"/>
    </source>
</evidence>
<dbReference type="PRINTS" id="PR00380">
    <property type="entry name" value="KINESINHEAVY"/>
</dbReference>
<gene>
    <name evidence="12" type="ORF">F0562_019128</name>
</gene>
<dbReference type="Gene3D" id="3.40.850.10">
    <property type="entry name" value="Kinesin motor domain"/>
    <property type="match status" value="1"/>
</dbReference>
<dbReference type="Proteomes" id="UP000325577">
    <property type="component" value="Linkage Group LG9"/>
</dbReference>
<keyword evidence="4" id="KW-0677">Repeat</keyword>
<dbReference type="PROSITE" id="PS50067">
    <property type="entry name" value="KINESIN_MOTOR_2"/>
    <property type="match status" value="1"/>
</dbReference>
<reference evidence="12 13" key="1">
    <citation type="submission" date="2019-09" db="EMBL/GenBank/DDBJ databases">
        <title>A chromosome-level genome assembly of the Chinese tupelo Nyssa sinensis.</title>
        <authorList>
            <person name="Yang X."/>
            <person name="Kang M."/>
            <person name="Yang Y."/>
            <person name="Xiong H."/>
            <person name="Wang M."/>
            <person name="Zhang Z."/>
            <person name="Wang Z."/>
            <person name="Wu H."/>
            <person name="Ma T."/>
            <person name="Liu J."/>
            <person name="Xi Z."/>
        </authorList>
    </citation>
    <scope>NUCLEOTIDE SEQUENCE [LARGE SCALE GENOMIC DNA]</scope>
    <source>
        <strain evidence="12">J267</strain>
        <tissue evidence="12">Leaf</tissue>
    </source>
</reference>
<dbReference type="PROSITE" id="PS50176">
    <property type="entry name" value="ARM_REPEAT"/>
    <property type="match status" value="2"/>
</dbReference>
<dbReference type="EMBL" id="CM018052">
    <property type="protein sequence ID" value="KAA8515949.1"/>
    <property type="molecule type" value="Genomic_DNA"/>
</dbReference>
<dbReference type="Gene3D" id="1.25.10.10">
    <property type="entry name" value="Leucine-rich Repeat Variant"/>
    <property type="match status" value="1"/>
</dbReference>
<evidence type="ECO:0000313" key="13">
    <source>
        <dbReference type="Proteomes" id="UP000325577"/>
    </source>
</evidence>
<evidence type="ECO:0000256" key="4">
    <source>
        <dbReference type="ARBA" id="ARBA00022737"/>
    </source>
</evidence>
<evidence type="ECO:0000256" key="6">
    <source>
        <dbReference type="ARBA" id="ARBA00023212"/>
    </source>
</evidence>
<evidence type="ECO:0000256" key="2">
    <source>
        <dbReference type="ARBA" id="ARBA00010103"/>
    </source>
</evidence>
<feature type="coiled-coil region" evidence="9">
    <location>
        <begin position="508"/>
        <end position="577"/>
    </location>
</feature>
<feature type="repeat" description="ARM" evidence="7">
    <location>
        <begin position="625"/>
        <end position="667"/>
    </location>
</feature>
<dbReference type="InterPro" id="IPR011989">
    <property type="entry name" value="ARM-like"/>
</dbReference>
<dbReference type="CDD" id="cd00106">
    <property type="entry name" value="KISc"/>
    <property type="match status" value="1"/>
</dbReference>
<dbReference type="SUPFAM" id="SSF48371">
    <property type="entry name" value="ARM repeat"/>
    <property type="match status" value="1"/>
</dbReference>
<dbReference type="GO" id="GO:0005876">
    <property type="term" value="C:spindle microtubule"/>
    <property type="evidence" value="ECO:0007669"/>
    <property type="project" value="TreeGrafter"/>
</dbReference>
<comment type="subcellular location">
    <subcellularLocation>
        <location evidence="1">Cytoplasm</location>
        <location evidence="1">Cytoskeleton</location>
    </subcellularLocation>
</comment>
<keyword evidence="5 8" id="KW-0505">Motor protein</keyword>
<dbReference type="GO" id="GO:0007018">
    <property type="term" value="P:microtubule-based movement"/>
    <property type="evidence" value="ECO:0007669"/>
    <property type="project" value="InterPro"/>
</dbReference>
<feature type="binding site" evidence="8">
    <location>
        <begin position="154"/>
        <end position="161"/>
    </location>
    <ligand>
        <name>ATP</name>
        <dbReference type="ChEBI" id="CHEBI:30616"/>
    </ligand>
</feature>
<dbReference type="InterPro" id="IPR027417">
    <property type="entry name" value="P-loop_NTPase"/>
</dbReference>
<evidence type="ECO:0000256" key="9">
    <source>
        <dbReference type="SAM" id="Coils"/>
    </source>
</evidence>
<dbReference type="SMART" id="SM00129">
    <property type="entry name" value="KISc"/>
    <property type="match status" value="1"/>
</dbReference>
<dbReference type="GO" id="GO:0005524">
    <property type="term" value="F:ATP binding"/>
    <property type="evidence" value="ECO:0007669"/>
    <property type="project" value="UniProtKB-UniRule"/>
</dbReference>
<sequence length="883" mass="97738">MASGGNYRNGIHKGTVKVDRHLPAPSNLRTSSSFKSKLHPATTSSSNVRRSSPASLGGAGKDYDSVSGRVRVAVRLRPRNAEELVADADFADCVELQPELKRLKLRKNNWDSDTYEFDEVLTEFASQKRVYEVVAKPVVESVLDGYNGTVMAYGQTGTGKTFTLGRLGDEDTSARGIMVRSMEDIFADISLHTDSVSVSYLQLYMETIQDLLNPSNDNISIVEDPKTGDVSLPGATLVEIRDQQSFVELLRLGEAHRFAANTKLNTESSRSHAILMVHVKRSVLEREAAFSDLAGSERIHKSGSEGHMLEEAKSINLSLSALGKCINALAENSAHVPVRDSKLTRLLKDSFGGTARTSLVVTIGPSPRHRAETASTILFGQRAMKVENMLKIKEEFDYKSLSRRLEIQLDKLIAENERQQKAFEDEVERITLEAQNRISEAERNYTDSLERERIRCQMDYMESVKKLEEKLVCSQQKHGNNGFIDGSCSGEGHVGSVSEEVFEVKKLLENEIHLRKVAEEEIENLKNQLVQFTKPEAGGNADILNFRRLLEDESHQKRKLEEEIMILRNQLSQLTFESDQTRCLDRGGSGNVFTGLDSLSQVRHSQLKDACNGQGTSITNLHEKVGLQKILSLLESEDANVRVHAVKVVANLAAEEVNQERIVEAGGLTSLLMLLRSYEDETVCRVAAGAIANLAMNEANQELIMAQGGIGLLAVTAANAEDPQTLRMVAGAIANLCGNDKLQMRLRSEGGIKALLGMVRCRHPDVLSQVARGIANFAKCESRASTQGNKTGRSLLIEDGALPWIVQNANNEASLIRRHIELALCHLAQHEVNAKDMISGGALWELVRISRDCSREDIRTLARRTLTSSPTFQSEMRRLRIEV</sequence>
<keyword evidence="3" id="KW-0963">Cytoplasm</keyword>
<dbReference type="GO" id="GO:0072686">
    <property type="term" value="C:mitotic spindle"/>
    <property type="evidence" value="ECO:0007669"/>
    <property type="project" value="TreeGrafter"/>
</dbReference>
<keyword evidence="13" id="KW-1185">Reference proteome</keyword>
<evidence type="ECO:0000313" key="12">
    <source>
        <dbReference type="EMBL" id="KAA8515949.1"/>
    </source>
</evidence>
<dbReference type="Pfam" id="PF00514">
    <property type="entry name" value="Arm"/>
    <property type="match status" value="1"/>
</dbReference>
<dbReference type="FunFam" id="1.25.10.10:FF:000357">
    <property type="entry name" value="Kinesin-like protein"/>
    <property type="match status" value="1"/>
</dbReference>
<evidence type="ECO:0000256" key="10">
    <source>
        <dbReference type="SAM" id="MobiDB-lite"/>
    </source>
</evidence>